<comment type="caution">
    <text evidence="2">The sequence shown here is derived from an EMBL/GenBank/DDBJ whole genome shotgun (WGS) entry which is preliminary data.</text>
</comment>
<sequence>MALRSALSNLSCKVLASVPRIVKPNCIRNTSTYDKAAGAAKQGANEAAKVGQQAKDKASAAAGEVAGKTKDAAQSMSGGKVQKNAEEAWDSVKNTTQKIKDTVVRKS</sequence>
<evidence type="ECO:0000313" key="2">
    <source>
        <dbReference type="EMBL" id="KAF1002436.1"/>
    </source>
</evidence>
<dbReference type="Proteomes" id="UP000593563">
    <property type="component" value="Unassembled WGS sequence"/>
</dbReference>
<organism evidence="2 3">
    <name type="scientific">Apium graveolens</name>
    <name type="common">Celery</name>
    <dbReference type="NCBI Taxonomy" id="4045"/>
    <lineage>
        <taxon>Eukaryota</taxon>
        <taxon>Viridiplantae</taxon>
        <taxon>Streptophyta</taxon>
        <taxon>Embryophyta</taxon>
        <taxon>Tracheophyta</taxon>
        <taxon>Spermatophyta</taxon>
        <taxon>Magnoliopsida</taxon>
        <taxon>eudicotyledons</taxon>
        <taxon>Gunneridae</taxon>
        <taxon>Pentapetalae</taxon>
        <taxon>asterids</taxon>
        <taxon>campanulids</taxon>
        <taxon>Apiales</taxon>
        <taxon>Apiaceae</taxon>
        <taxon>Apioideae</taxon>
        <taxon>apioid superclade</taxon>
        <taxon>Apieae</taxon>
        <taxon>Apium</taxon>
    </lineage>
</organism>
<proteinExistence type="predicted"/>
<name>A0A6L5B9K7_APIGR</name>
<gene>
    <name evidence="2" type="ORF">AG4045_001736</name>
</gene>
<reference evidence="2" key="1">
    <citation type="submission" date="2020-01" db="EMBL/GenBank/DDBJ databases">
        <title>The Celery Genome Sequence Reveals Sequential Paleo-tetraploidization, Resistance Gene Elimination, Karyotype Evolution, and Functional Innovation in Apiales.</title>
        <authorList>
            <person name="Song X."/>
        </authorList>
    </citation>
    <scope>NUCLEOTIDE SEQUENCE</scope>
    <source>
        <tissue evidence="2">Leaf</tissue>
    </source>
</reference>
<evidence type="ECO:0000313" key="3">
    <source>
        <dbReference type="Proteomes" id="UP000593563"/>
    </source>
</evidence>
<dbReference type="AlphaFoldDB" id="A0A6L5B9K7"/>
<evidence type="ECO:0000256" key="1">
    <source>
        <dbReference type="SAM" id="MobiDB-lite"/>
    </source>
</evidence>
<feature type="compositionally biased region" description="Low complexity" evidence="1">
    <location>
        <begin position="39"/>
        <end position="49"/>
    </location>
</feature>
<accession>A0A6L5B9K7</accession>
<feature type="region of interest" description="Disordered" evidence="1">
    <location>
        <begin position="39"/>
        <end position="94"/>
    </location>
</feature>
<dbReference type="EMBL" id="WRXP01001170">
    <property type="protein sequence ID" value="KAF1002436.1"/>
    <property type="molecule type" value="Genomic_DNA"/>
</dbReference>
<keyword evidence="3" id="KW-1185">Reference proteome</keyword>
<protein>
    <submittedName>
        <fullName evidence="2">Uncharacterized protein</fullName>
    </submittedName>
</protein>